<evidence type="ECO:0000259" key="6">
    <source>
        <dbReference type="PROSITE" id="PS50123"/>
    </source>
</evidence>
<protein>
    <recommendedName>
        <fullName evidence="2">protein-glutamate O-methyltransferase</fullName>
        <ecNumber evidence="2">2.1.1.80</ecNumber>
    </recommendedName>
</protein>
<reference evidence="7 8" key="1">
    <citation type="submission" date="2017-06" db="EMBL/GenBank/DDBJ databases">
        <title>Investigating the central metabolism of Clostridium thermosuccinogenes.</title>
        <authorList>
            <person name="Koendjbiharie J.G."/>
            <person name="van Kranenburg R."/>
        </authorList>
    </citation>
    <scope>NUCLEOTIDE SEQUENCE [LARGE SCALE GENOMIC DNA]</scope>
    <source>
        <strain evidence="7 8">DSM 5806</strain>
    </source>
</reference>
<dbReference type="InterPro" id="IPR050903">
    <property type="entry name" value="Bact_Chemotaxis_MeTrfase"/>
</dbReference>
<keyword evidence="5" id="KW-0949">S-adenosyl-L-methionine</keyword>
<dbReference type="EMBL" id="NIOJ01000079">
    <property type="protein sequence ID" value="PNT95021.1"/>
    <property type="molecule type" value="Genomic_DNA"/>
</dbReference>
<comment type="catalytic activity">
    <reaction evidence="1">
        <text>L-glutamyl-[protein] + S-adenosyl-L-methionine = [protein]-L-glutamate 5-O-methyl ester + S-adenosyl-L-homocysteine</text>
        <dbReference type="Rhea" id="RHEA:24452"/>
        <dbReference type="Rhea" id="RHEA-COMP:10208"/>
        <dbReference type="Rhea" id="RHEA-COMP:10311"/>
        <dbReference type="ChEBI" id="CHEBI:29973"/>
        <dbReference type="ChEBI" id="CHEBI:57856"/>
        <dbReference type="ChEBI" id="CHEBI:59789"/>
        <dbReference type="ChEBI" id="CHEBI:82795"/>
        <dbReference type="EC" id="2.1.1.80"/>
    </reaction>
</comment>
<gene>
    <name evidence="7" type="ORF">CDQ84_17830</name>
</gene>
<dbReference type="InterPro" id="IPR022642">
    <property type="entry name" value="CheR_C"/>
</dbReference>
<name>A0A2K2F725_9CLOT</name>
<dbReference type="Gene3D" id="1.10.155.10">
    <property type="entry name" value="Chemotaxis receptor methyltransferase CheR, N-terminal domain"/>
    <property type="match status" value="1"/>
</dbReference>
<accession>A0A2K2F725</accession>
<evidence type="ECO:0000256" key="3">
    <source>
        <dbReference type="ARBA" id="ARBA00022603"/>
    </source>
</evidence>
<dbReference type="PROSITE" id="PS50123">
    <property type="entry name" value="CHER"/>
    <property type="match status" value="1"/>
</dbReference>
<comment type="caution">
    <text evidence="7">The sequence shown here is derived from an EMBL/GenBank/DDBJ whole genome shotgun (WGS) entry which is preliminary data.</text>
</comment>
<dbReference type="Pfam" id="PF01739">
    <property type="entry name" value="CheR"/>
    <property type="match status" value="1"/>
</dbReference>
<dbReference type="InterPro" id="IPR029063">
    <property type="entry name" value="SAM-dependent_MTases_sf"/>
</dbReference>
<dbReference type="AlphaFoldDB" id="A0A2K2F725"/>
<dbReference type="GO" id="GO:0008983">
    <property type="term" value="F:protein-glutamate O-methyltransferase activity"/>
    <property type="evidence" value="ECO:0007669"/>
    <property type="project" value="UniProtKB-EC"/>
</dbReference>
<dbReference type="SMART" id="SM00138">
    <property type="entry name" value="MeTrc"/>
    <property type="match status" value="1"/>
</dbReference>
<proteinExistence type="predicted"/>
<dbReference type="SUPFAM" id="SSF47757">
    <property type="entry name" value="Chemotaxis receptor methyltransferase CheR, N-terminal domain"/>
    <property type="match status" value="1"/>
</dbReference>
<dbReference type="SUPFAM" id="SSF53335">
    <property type="entry name" value="S-adenosyl-L-methionine-dependent methyltransferases"/>
    <property type="match status" value="1"/>
</dbReference>
<dbReference type="PANTHER" id="PTHR24422">
    <property type="entry name" value="CHEMOTAXIS PROTEIN METHYLTRANSFERASE"/>
    <property type="match status" value="1"/>
</dbReference>
<dbReference type="InterPro" id="IPR000780">
    <property type="entry name" value="CheR_MeTrfase"/>
</dbReference>
<dbReference type="Pfam" id="PF03705">
    <property type="entry name" value="CheR_N"/>
    <property type="match status" value="1"/>
</dbReference>
<keyword evidence="3" id="KW-0489">Methyltransferase</keyword>
<dbReference type="GO" id="GO:0032259">
    <property type="term" value="P:methylation"/>
    <property type="evidence" value="ECO:0007669"/>
    <property type="project" value="UniProtKB-KW"/>
</dbReference>
<dbReference type="Proteomes" id="UP000236151">
    <property type="component" value="Unassembled WGS sequence"/>
</dbReference>
<feature type="domain" description="CheR-type methyltransferase" evidence="6">
    <location>
        <begin position="1"/>
        <end position="257"/>
    </location>
</feature>
<dbReference type="OrthoDB" id="9816309at2"/>
<dbReference type="InterPro" id="IPR022641">
    <property type="entry name" value="CheR_N"/>
</dbReference>
<evidence type="ECO:0000256" key="5">
    <source>
        <dbReference type="ARBA" id="ARBA00022691"/>
    </source>
</evidence>
<organism evidence="7 8">
    <name type="scientific">Clostridium thermosuccinogenes</name>
    <dbReference type="NCBI Taxonomy" id="84032"/>
    <lineage>
        <taxon>Bacteria</taxon>
        <taxon>Bacillati</taxon>
        <taxon>Bacillota</taxon>
        <taxon>Clostridia</taxon>
        <taxon>Eubacteriales</taxon>
        <taxon>Clostridiaceae</taxon>
        <taxon>Clostridium</taxon>
    </lineage>
</organism>
<evidence type="ECO:0000256" key="1">
    <source>
        <dbReference type="ARBA" id="ARBA00001541"/>
    </source>
</evidence>
<dbReference type="InterPro" id="IPR036804">
    <property type="entry name" value="CheR_N_sf"/>
</dbReference>
<evidence type="ECO:0000313" key="8">
    <source>
        <dbReference type="Proteomes" id="UP000236151"/>
    </source>
</evidence>
<dbReference type="Gene3D" id="3.40.50.150">
    <property type="entry name" value="Vaccinia Virus protein VP39"/>
    <property type="match status" value="1"/>
</dbReference>
<evidence type="ECO:0000313" key="7">
    <source>
        <dbReference type="EMBL" id="PNT95021.1"/>
    </source>
</evidence>
<dbReference type="KEGG" id="cthd:CDO33_07270"/>
<dbReference type="PRINTS" id="PR00996">
    <property type="entry name" value="CHERMTFRASE"/>
</dbReference>
<keyword evidence="4" id="KW-0808">Transferase</keyword>
<evidence type="ECO:0000256" key="2">
    <source>
        <dbReference type="ARBA" id="ARBA00012534"/>
    </source>
</evidence>
<keyword evidence="8" id="KW-1185">Reference proteome</keyword>
<dbReference type="PANTHER" id="PTHR24422:SF19">
    <property type="entry name" value="CHEMOTAXIS PROTEIN METHYLTRANSFERASE"/>
    <property type="match status" value="1"/>
</dbReference>
<evidence type="ECO:0000256" key="4">
    <source>
        <dbReference type="ARBA" id="ARBA00022679"/>
    </source>
</evidence>
<sequence>MDYEGFKKEIYAMTGIDLSCYKEKQMKRRIDSLIRKNDFSDYNSYVNALRVNSKLFNEFINYLTINVSEFFRNPEQWEVLAKDILPVLFSRSRTLKIWSSACSTGEEPYTLVMVLSDFLPLRSIRILATDIDKNAIEKAISGIYGYKSLENVPERFKSKFFTKSGDLYKIKDEVKNCVEFRQLNLLKDDYPEDCDLILCRNVLIYFTEEAKAAIYPKFNRALKKEGILFVGSTEQIIMANRYNLKAVRTFFYMKENDC</sequence>
<dbReference type="RefSeq" id="WP_103083098.1">
    <property type="nucleotide sequence ID" value="NZ_CP021850.1"/>
</dbReference>
<dbReference type="EC" id="2.1.1.80" evidence="2"/>